<comment type="caution">
    <text evidence="2">The sequence shown here is derived from an EMBL/GenBank/DDBJ whole genome shotgun (WGS) entry which is preliminary data.</text>
</comment>
<evidence type="ECO:0000313" key="3">
    <source>
        <dbReference type="Proteomes" id="UP000192601"/>
    </source>
</evidence>
<sequence length="386" mass="43709">MSATGVASRKKTSNLDNLTLSRKEGWREYVEAPRRIRPEELSRGQIRRLGDAAADIYNQRRADWHNNIGPLRTPQLAMLHEDLWDIMDSSTQDGNHAKGAVAIDGYPGLGKTWAAETFAKEFHKREIGRHGEFTVAGNERWPVCRIGMRGNTSMKDFNAALCDFYAHPGYRRGNRSNDQLGRQALDCVLSCETRLLIIDDLHFLHWQRSGGVEISNHFKYVSNEFPVTLLFIGIGLGDRGVLMEDLCCSLEGAGYGDIVLEQTARRTTMLEMRPYGLQNDKERCQWNALLATVEQRLVLGAKHQGMLVEDLSEYLYERSTGHIGSLMELIRRGCARAVRTGTETLNRKMLDSFRIDSAAEKARKELAAAFRTRRLRARSARPPRVS</sequence>
<name>A0A1X0K106_MYCSC</name>
<dbReference type="Proteomes" id="UP000192601">
    <property type="component" value="Unassembled WGS sequence"/>
</dbReference>
<dbReference type="RefSeq" id="WP_009953180.1">
    <property type="nucleotide sequence ID" value="NZ_MVIJ01000074.1"/>
</dbReference>
<reference evidence="2 3" key="1">
    <citation type="submission" date="2017-02" db="EMBL/GenBank/DDBJ databases">
        <title>The new phylogeny of genus Mycobacterium.</title>
        <authorList>
            <person name="Tortoli E."/>
            <person name="Trovato A."/>
            <person name="Cirillo D.M."/>
        </authorList>
    </citation>
    <scope>NUCLEOTIDE SEQUENCE [LARGE SCALE GENOMIC DNA]</scope>
    <source>
        <strain evidence="2 3">DSM 43992</strain>
    </source>
</reference>
<proteinExistence type="predicted"/>
<dbReference type="SUPFAM" id="SSF52540">
    <property type="entry name" value="P-loop containing nucleoside triphosphate hydrolases"/>
    <property type="match status" value="1"/>
</dbReference>
<accession>A0A1X0K106</accession>
<organism evidence="2 3">
    <name type="scientific">Mycobacterium scrofulaceum</name>
    <dbReference type="NCBI Taxonomy" id="1783"/>
    <lineage>
        <taxon>Bacteria</taxon>
        <taxon>Bacillati</taxon>
        <taxon>Actinomycetota</taxon>
        <taxon>Actinomycetes</taxon>
        <taxon>Mycobacteriales</taxon>
        <taxon>Mycobacteriaceae</taxon>
        <taxon>Mycobacterium</taxon>
    </lineage>
</organism>
<evidence type="ECO:0000259" key="1">
    <source>
        <dbReference type="Pfam" id="PF13401"/>
    </source>
</evidence>
<evidence type="ECO:0000313" key="2">
    <source>
        <dbReference type="EMBL" id="ORB68127.1"/>
    </source>
</evidence>
<dbReference type="EMBL" id="MVIJ01000074">
    <property type="protein sequence ID" value="ORB68127.1"/>
    <property type="molecule type" value="Genomic_DNA"/>
</dbReference>
<protein>
    <submittedName>
        <fullName evidence="2">AAA family ATPase</fullName>
    </submittedName>
</protein>
<dbReference type="STRING" id="1783.BST44_27035"/>
<dbReference type="Pfam" id="PF13401">
    <property type="entry name" value="AAA_22"/>
    <property type="match status" value="1"/>
</dbReference>
<dbReference type="InterPro" id="IPR049945">
    <property type="entry name" value="AAA_22"/>
</dbReference>
<feature type="domain" description="ORC1/DEAH AAA+ ATPase" evidence="1">
    <location>
        <begin position="97"/>
        <end position="233"/>
    </location>
</feature>
<dbReference type="OrthoDB" id="3337229at2"/>
<dbReference type="AlphaFoldDB" id="A0A1X0K106"/>
<keyword evidence="3" id="KW-1185">Reference proteome</keyword>
<gene>
    <name evidence="2" type="ORF">BST44_27035</name>
</gene>
<dbReference type="InterPro" id="IPR027417">
    <property type="entry name" value="P-loop_NTPase"/>
</dbReference>
<dbReference type="GO" id="GO:0016887">
    <property type="term" value="F:ATP hydrolysis activity"/>
    <property type="evidence" value="ECO:0007669"/>
    <property type="project" value="InterPro"/>
</dbReference>